<name>A0A1T5KKZ2_9FIRM</name>
<dbReference type="RefSeq" id="WP_280175260.1">
    <property type="nucleotide sequence ID" value="NZ_FUZT01000004.1"/>
</dbReference>
<keyword evidence="3" id="KW-1185">Reference proteome</keyword>
<evidence type="ECO:0000313" key="2">
    <source>
        <dbReference type="EMBL" id="SKC64291.1"/>
    </source>
</evidence>
<dbReference type="STRING" id="36842.SAMN02194393_01917"/>
<accession>A0A1T5KKZ2</accession>
<evidence type="ECO:0000313" key="3">
    <source>
        <dbReference type="Proteomes" id="UP000190285"/>
    </source>
</evidence>
<sequence length="44" mass="5335">MPSKKEFLQQLEELEGYYDKLDEDNKNKLEEAIQMVVSKFEKRI</sequence>
<feature type="coiled-coil region" evidence="1">
    <location>
        <begin position="4"/>
        <end position="31"/>
    </location>
</feature>
<organism evidence="2 3">
    <name type="scientific">Maledivibacter halophilus</name>
    <dbReference type="NCBI Taxonomy" id="36842"/>
    <lineage>
        <taxon>Bacteria</taxon>
        <taxon>Bacillati</taxon>
        <taxon>Bacillota</taxon>
        <taxon>Clostridia</taxon>
        <taxon>Peptostreptococcales</taxon>
        <taxon>Caminicellaceae</taxon>
        <taxon>Maledivibacter</taxon>
    </lineage>
</organism>
<reference evidence="2 3" key="1">
    <citation type="submission" date="2017-02" db="EMBL/GenBank/DDBJ databases">
        <authorList>
            <person name="Peterson S.W."/>
        </authorList>
    </citation>
    <scope>NUCLEOTIDE SEQUENCE [LARGE SCALE GENOMIC DNA]</scope>
    <source>
        <strain evidence="2 3">M1</strain>
    </source>
</reference>
<keyword evidence="1" id="KW-0175">Coiled coil</keyword>
<protein>
    <submittedName>
        <fullName evidence="2">Uncharacterized protein</fullName>
    </submittedName>
</protein>
<dbReference type="Proteomes" id="UP000190285">
    <property type="component" value="Unassembled WGS sequence"/>
</dbReference>
<dbReference type="EMBL" id="FUZT01000004">
    <property type="protein sequence ID" value="SKC64291.1"/>
    <property type="molecule type" value="Genomic_DNA"/>
</dbReference>
<proteinExistence type="predicted"/>
<gene>
    <name evidence="2" type="ORF">SAMN02194393_01917</name>
</gene>
<dbReference type="AlphaFoldDB" id="A0A1T5KKZ2"/>
<evidence type="ECO:0000256" key="1">
    <source>
        <dbReference type="SAM" id="Coils"/>
    </source>
</evidence>